<keyword evidence="5" id="KW-1133">Transmembrane helix</keyword>
<organism evidence="6 7">
    <name type="scientific">Lignipirellula cremea</name>
    <dbReference type="NCBI Taxonomy" id="2528010"/>
    <lineage>
        <taxon>Bacteria</taxon>
        <taxon>Pseudomonadati</taxon>
        <taxon>Planctomycetota</taxon>
        <taxon>Planctomycetia</taxon>
        <taxon>Pirellulales</taxon>
        <taxon>Pirellulaceae</taxon>
        <taxon>Lignipirellula</taxon>
    </lineage>
</organism>
<dbReference type="OrthoDB" id="267088at2"/>
<keyword evidence="7" id="KW-1185">Reference proteome</keyword>
<feature type="region of interest" description="Disordered" evidence="4">
    <location>
        <begin position="167"/>
        <end position="189"/>
    </location>
</feature>
<protein>
    <submittedName>
        <fullName evidence="6">Lipoprotein NlpI</fullName>
    </submittedName>
</protein>
<dbReference type="Pfam" id="PF13432">
    <property type="entry name" value="TPR_16"/>
    <property type="match status" value="2"/>
</dbReference>
<dbReference type="KEGG" id="lcre:Pla8534_54260"/>
<dbReference type="RefSeq" id="WP_145056341.1">
    <property type="nucleotide sequence ID" value="NZ_CP036433.1"/>
</dbReference>
<evidence type="ECO:0000256" key="3">
    <source>
        <dbReference type="PROSITE-ProRule" id="PRU00339"/>
    </source>
</evidence>
<dbReference type="SUPFAM" id="SSF48452">
    <property type="entry name" value="TPR-like"/>
    <property type="match status" value="2"/>
</dbReference>
<evidence type="ECO:0000313" key="6">
    <source>
        <dbReference type="EMBL" id="QDU97576.1"/>
    </source>
</evidence>
<feature type="transmembrane region" description="Helical" evidence="5">
    <location>
        <begin position="365"/>
        <end position="390"/>
    </location>
</feature>
<feature type="transmembrane region" description="Helical" evidence="5">
    <location>
        <begin position="269"/>
        <end position="295"/>
    </location>
</feature>
<feature type="transmembrane region" description="Helical" evidence="5">
    <location>
        <begin position="402"/>
        <end position="426"/>
    </location>
</feature>
<dbReference type="PANTHER" id="PTHR44943">
    <property type="entry name" value="CELLULOSE SYNTHASE OPERON PROTEIN C"/>
    <property type="match status" value="1"/>
</dbReference>
<dbReference type="AlphaFoldDB" id="A0A518E0F1"/>
<proteinExistence type="predicted"/>
<dbReference type="PANTHER" id="PTHR44943:SF8">
    <property type="entry name" value="TPR REPEAT-CONTAINING PROTEIN MJ0263"/>
    <property type="match status" value="1"/>
</dbReference>
<evidence type="ECO:0000256" key="4">
    <source>
        <dbReference type="SAM" id="MobiDB-lite"/>
    </source>
</evidence>
<dbReference type="InterPro" id="IPR019734">
    <property type="entry name" value="TPR_rpt"/>
</dbReference>
<feature type="transmembrane region" description="Helical" evidence="5">
    <location>
        <begin position="339"/>
        <end position="358"/>
    </location>
</feature>
<feature type="repeat" description="TPR" evidence="3">
    <location>
        <begin position="3"/>
        <end position="36"/>
    </location>
</feature>
<evidence type="ECO:0000256" key="5">
    <source>
        <dbReference type="SAM" id="Phobius"/>
    </source>
</evidence>
<keyword evidence="5" id="KW-0812">Transmembrane</keyword>
<feature type="repeat" description="TPR" evidence="3">
    <location>
        <begin position="173"/>
        <end position="206"/>
    </location>
</feature>
<dbReference type="EMBL" id="CP036433">
    <property type="protein sequence ID" value="QDU97576.1"/>
    <property type="molecule type" value="Genomic_DNA"/>
</dbReference>
<keyword evidence="6" id="KW-0449">Lipoprotein</keyword>
<keyword evidence="2 3" id="KW-0802">TPR repeat</keyword>
<feature type="transmembrane region" description="Helical" evidence="5">
    <location>
        <begin position="438"/>
        <end position="465"/>
    </location>
</feature>
<evidence type="ECO:0000256" key="2">
    <source>
        <dbReference type="ARBA" id="ARBA00022803"/>
    </source>
</evidence>
<keyword evidence="1" id="KW-0677">Repeat</keyword>
<dbReference type="InterPro" id="IPR011990">
    <property type="entry name" value="TPR-like_helical_dom_sf"/>
</dbReference>
<evidence type="ECO:0000256" key="1">
    <source>
        <dbReference type="ARBA" id="ARBA00022737"/>
    </source>
</evidence>
<dbReference type="PROSITE" id="PS50005">
    <property type="entry name" value="TPR"/>
    <property type="match status" value="3"/>
</dbReference>
<dbReference type="Pfam" id="PF14559">
    <property type="entry name" value="TPR_19"/>
    <property type="match status" value="1"/>
</dbReference>
<evidence type="ECO:0000313" key="7">
    <source>
        <dbReference type="Proteomes" id="UP000317648"/>
    </source>
</evidence>
<dbReference type="InterPro" id="IPR051685">
    <property type="entry name" value="Ycf3/AcsC/BcsC/TPR_MFPF"/>
</dbReference>
<feature type="transmembrane region" description="Helical" evidence="5">
    <location>
        <begin position="315"/>
        <end position="333"/>
    </location>
</feature>
<sequence>MGANAHLERALLLLGQSRYDLAIDELRQSLAGDPDNAMAHAVLAICLSQKADYAEASAEADLAVGLAPETAFCFYARSIVLGARNHFPEALASIQEAIGLDPYHPTFFAQLGRLHLEQRRYQQALDAAEAGLALDPEDVVCTNLRVQALVKLGRRAEADAALETALKRDPDDSNTHANRGWSALEAGQPEKAMESFREALRLQPDNEWARSGIVEAMKARYFVYRIVLGWFLWMIRLSSQAQWGVLVGAYVGFQLLQSVARNNPDLAPWILPVLIVYVIFAVSTWVAVPLFNLALRLNRFGRLALSREEIVTSNWVGISILGAACCLGAWLVLGESQFLLSALACAFLIPALSTIYACKAGWPRIVMVLVAMALGGLAGVVIASAIGMSLSQGAVQMACDGVGSWAFLLCAGGTLLSQFGANALAAVKPRQGSVSPTLVWAIGGGVLLTAALLFLGWAGLVFFAFTRA</sequence>
<name>A0A518E0F1_9BACT</name>
<feature type="transmembrane region" description="Helical" evidence="5">
    <location>
        <begin position="227"/>
        <end position="249"/>
    </location>
</feature>
<gene>
    <name evidence="6" type="ORF">Pla8534_54260</name>
</gene>
<accession>A0A518E0F1</accession>
<dbReference type="SMART" id="SM00028">
    <property type="entry name" value="TPR"/>
    <property type="match status" value="6"/>
</dbReference>
<keyword evidence="5" id="KW-0472">Membrane</keyword>
<feature type="repeat" description="TPR" evidence="3">
    <location>
        <begin position="105"/>
        <end position="138"/>
    </location>
</feature>
<dbReference type="Proteomes" id="UP000317648">
    <property type="component" value="Chromosome"/>
</dbReference>
<dbReference type="Gene3D" id="1.25.40.10">
    <property type="entry name" value="Tetratricopeptide repeat domain"/>
    <property type="match status" value="2"/>
</dbReference>
<reference evidence="6 7" key="1">
    <citation type="submission" date="2019-02" db="EMBL/GenBank/DDBJ databases">
        <title>Deep-cultivation of Planctomycetes and their phenomic and genomic characterization uncovers novel biology.</title>
        <authorList>
            <person name="Wiegand S."/>
            <person name="Jogler M."/>
            <person name="Boedeker C."/>
            <person name="Pinto D."/>
            <person name="Vollmers J."/>
            <person name="Rivas-Marin E."/>
            <person name="Kohn T."/>
            <person name="Peeters S.H."/>
            <person name="Heuer A."/>
            <person name="Rast P."/>
            <person name="Oberbeckmann S."/>
            <person name="Bunk B."/>
            <person name="Jeske O."/>
            <person name="Meyerdierks A."/>
            <person name="Storesund J.E."/>
            <person name="Kallscheuer N."/>
            <person name="Luecker S."/>
            <person name="Lage O.M."/>
            <person name="Pohl T."/>
            <person name="Merkel B.J."/>
            <person name="Hornburger P."/>
            <person name="Mueller R.-W."/>
            <person name="Bruemmer F."/>
            <person name="Labrenz M."/>
            <person name="Spormann A.M."/>
            <person name="Op den Camp H."/>
            <person name="Overmann J."/>
            <person name="Amann R."/>
            <person name="Jetten M.S.M."/>
            <person name="Mascher T."/>
            <person name="Medema M.H."/>
            <person name="Devos D.P."/>
            <person name="Kaster A.-K."/>
            <person name="Ovreas L."/>
            <person name="Rohde M."/>
            <person name="Galperin M.Y."/>
            <person name="Jogler C."/>
        </authorList>
    </citation>
    <scope>NUCLEOTIDE SEQUENCE [LARGE SCALE GENOMIC DNA]</scope>
    <source>
        <strain evidence="6 7">Pla85_3_4</strain>
    </source>
</reference>